<dbReference type="InterPro" id="IPR050415">
    <property type="entry name" value="MRET"/>
</dbReference>
<evidence type="ECO:0000313" key="8">
    <source>
        <dbReference type="EMBL" id="MBM7280762.1"/>
    </source>
</evidence>
<dbReference type="PANTHER" id="PTHR47354">
    <property type="entry name" value="NADH OXIDOREDUCTASE HCR"/>
    <property type="match status" value="1"/>
</dbReference>
<sequence length="137" mass="14766">MTTETASRHSHLGEITVTDPGRGLRAIAAASRVYARLVTDSSVVTALSPARPRRCVGYEFETTIDEIVDEAEDVRSLLLRRSDGSALPTWLPGAHIDVTTPAGSVRQYSLAGRPARGDRYRIGVRRIPGGAASTEIH</sequence>
<dbReference type="EMBL" id="JAFFGU010000093">
    <property type="protein sequence ID" value="MBM7280762.1"/>
    <property type="molecule type" value="Genomic_DNA"/>
</dbReference>
<comment type="caution">
    <text evidence="8">The sequence shown here is derived from an EMBL/GenBank/DDBJ whole genome shotgun (WGS) entry which is preliminary data.</text>
</comment>
<dbReference type="PROSITE" id="PS51384">
    <property type="entry name" value="FAD_FR"/>
    <property type="match status" value="1"/>
</dbReference>
<keyword evidence="6" id="KW-0411">Iron-sulfur</keyword>
<keyword evidence="3" id="KW-0001">2Fe-2S</keyword>
<dbReference type="PRINTS" id="PR00409">
    <property type="entry name" value="PHDIOXRDTASE"/>
</dbReference>
<dbReference type="GO" id="GO:0046872">
    <property type="term" value="F:metal ion binding"/>
    <property type="evidence" value="ECO:0007669"/>
    <property type="project" value="UniProtKB-KW"/>
</dbReference>
<dbReference type="SUPFAM" id="SSF63380">
    <property type="entry name" value="Riboflavin synthase domain-like"/>
    <property type="match status" value="1"/>
</dbReference>
<protein>
    <recommendedName>
        <fullName evidence="7">FAD-binding FR-type domain-containing protein</fullName>
    </recommendedName>
</protein>
<keyword evidence="4" id="KW-0479">Metal-binding</keyword>
<evidence type="ECO:0000259" key="7">
    <source>
        <dbReference type="PROSITE" id="PS51384"/>
    </source>
</evidence>
<dbReference type="InterPro" id="IPR017927">
    <property type="entry name" value="FAD-bd_FR_type"/>
</dbReference>
<dbReference type="GO" id="GO:0051537">
    <property type="term" value="F:2 iron, 2 sulfur cluster binding"/>
    <property type="evidence" value="ECO:0007669"/>
    <property type="project" value="UniProtKB-KW"/>
</dbReference>
<accession>A0AAW4GAZ3</accession>
<evidence type="ECO:0000256" key="3">
    <source>
        <dbReference type="ARBA" id="ARBA00022714"/>
    </source>
</evidence>
<evidence type="ECO:0000256" key="6">
    <source>
        <dbReference type="ARBA" id="ARBA00023014"/>
    </source>
</evidence>
<dbReference type="Gene3D" id="2.40.30.10">
    <property type="entry name" value="Translation factors"/>
    <property type="match status" value="1"/>
</dbReference>
<name>A0AAW4GAZ3_GORRU</name>
<evidence type="ECO:0000313" key="9">
    <source>
        <dbReference type="Proteomes" id="UP001195196"/>
    </source>
</evidence>
<proteinExistence type="predicted"/>
<dbReference type="GO" id="GO:0016491">
    <property type="term" value="F:oxidoreductase activity"/>
    <property type="evidence" value="ECO:0007669"/>
    <property type="project" value="InterPro"/>
</dbReference>
<dbReference type="AlphaFoldDB" id="A0AAW4GAZ3"/>
<comment type="cofactor">
    <cofactor evidence="1">
        <name>FAD</name>
        <dbReference type="ChEBI" id="CHEBI:57692"/>
    </cofactor>
</comment>
<evidence type="ECO:0000256" key="1">
    <source>
        <dbReference type="ARBA" id="ARBA00001974"/>
    </source>
</evidence>
<dbReference type="Proteomes" id="UP001195196">
    <property type="component" value="Unassembled WGS sequence"/>
</dbReference>
<evidence type="ECO:0000256" key="5">
    <source>
        <dbReference type="ARBA" id="ARBA00023004"/>
    </source>
</evidence>
<organism evidence="8 9">
    <name type="scientific">Gordonia rubripertincta</name>
    <name type="common">Rhodococcus corallinus</name>
    <dbReference type="NCBI Taxonomy" id="36822"/>
    <lineage>
        <taxon>Bacteria</taxon>
        <taxon>Bacillati</taxon>
        <taxon>Actinomycetota</taxon>
        <taxon>Actinomycetes</taxon>
        <taxon>Mycobacteriales</taxon>
        <taxon>Gordoniaceae</taxon>
        <taxon>Gordonia</taxon>
    </lineage>
</organism>
<dbReference type="InterPro" id="IPR017938">
    <property type="entry name" value="Riboflavin_synthase-like_b-brl"/>
</dbReference>
<feature type="non-terminal residue" evidence="8">
    <location>
        <position position="137"/>
    </location>
</feature>
<feature type="domain" description="FAD-binding FR-type" evidence="7">
    <location>
        <begin position="57"/>
        <end position="137"/>
    </location>
</feature>
<evidence type="ECO:0000256" key="2">
    <source>
        <dbReference type="ARBA" id="ARBA00022630"/>
    </source>
</evidence>
<gene>
    <name evidence="8" type="ORF">JTZ10_23825</name>
</gene>
<keyword evidence="5" id="KW-0408">Iron</keyword>
<keyword evidence="2" id="KW-0285">Flavoprotein</keyword>
<dbReference type="PANTHER" id="PTHR47354:SF1">
    <property type="entry name" value="CARNITINE MONOOXYGENASE REDUCTASE SUBUNIT"/>
    <property type="match status" value="1"/>
</dbReference>
<reference evidence="8" key="1">
    <citation type="submission" date="2021-02" db="EMBL/GenBank/DDBJ databases">
        <title>Taxonomy, biology and ecology of Rhodococcus bacteria occurring in California pistachio and other woody hosts as revealed by genome sequence analyses.</title>
        <authorList>
            <person name="Riely B."/>
            <person name="Gai Y."/>
        </authorList>
    </citation>
    <scope>NUCLEOTIDE SEQUENCE</scope>
    <source>
        <strain evidence="8">BP-295</strain>
    </source>
</reference>
<evidence type="ECO:0000256" key="4">
    <source>
        <dbReference type="ARBA" id="ARBA00022723"/>
    </source>
</evidence>